<name>A0A0E9SHS9_ANGAN</name>
<evidence type="ECO:0000313" key="1">
    <source>
        <dbReference type="EMBL" id="JAH40846.1"/>
    </source>
</evidence>
<organism evidence="1">
    <name type="scientific">Anguilla anguilla</name>
    <name type="common">European freshwater eel</name>
    <name type="synonym">Muraena anguilla</name>
    <dbReference type="NCBI Taxonomy" id="7936"/>
    <lineage>
        <taxon>Eukaryota</taxon>
        <taxon>Metazoa</taxon>
        <taxon>Chordata</taxon>
        <taxon>Craniata</taxon>
        <taxon>Vertebrata</taxon>
        <taxon>Euteleostomi</taxon>
        <taxon>Actinopterygii</taxon>
        <taxon>Neopterygii</taxon>
        <taxon>Teleostei</taxon>
        <taxon>Anguilliformes</taxon>
        <taxon>Anguillidae</taxon>
        <taxon>Anguilla</taxon>
    </lineage>
</organism>
<sequence>MTHVKTTRARRS</sequence>
<dbReference type="EMBL" id="GBXM01067731">
    <property type="protein sequence ID" value="JAH40846.1"/>
    <property type="molecule type" value="Transcribed_RNA"/>
</dbReference>
<protein>
    <submittedName>
        <fullName evidence="1">Uncharacterized protein</fullName>
    </submittedName>
</protein>
<reference evidence="1" key="2">
    <citation type="journal article" date="2015" name="Fish Shellfish Immunol.">
        <title>Early steps in the European eel (Anguilla anguilla)-Vibrio vulnificus interaction in the gills: Role of the RtxA13 toxin.</title>
        <authorList>
            <person name="Callol A."/>
            <person name="Pajuelo D."/>
            <person name="Ebbesson L."/>
            <person name="Teles M."/>
            <person name="MacKenzie S."/>
            <person name="Amaro C."/>
        </authorList>
    </citation>
    <scope>NUCLEOTIDE SEQUENCE</scope>
</reference>
<proteinExistence type="predicted"/>
<accession>A0A0E9SHS9</accession>
<reference evidence="1" key="1">
    <citation type="submission" date="2014-11" db="EMBL/GenBank/DDBJ databases">
        <authorList>
            <person name="Amaro Gonzalez C."/>
        </authorList>
    </citation>
    <scope>NUCLEOTIDE SEQUENCE</scope>
</reference>